<sequence length="101" mass="11014">MQWQPRLLPPSKGGEHFLRAPFLAPSSAERGKHYLNAAFKGDQLIVSTVPLTMGRTLSMETTLVNDRSGAVVAKGTTMFLQGGDKFQTGAKDILGFDVYEN</sequence>
<comment type="caution">
    <text evidence="1">The sequence shown here is derived from an EMBL/GenBank/DDBJ whole genome shotgun (WGS) entry which is preliminary data.</text>
</comment>
<evidence type="ECO:0000313" key="1">
    <source>
        <dbReference type="EMBL" id="CAG9130217.1"/>
    </source>
</evidence>
<dbReference type="EMBL" id="CAJHNJ030000040">
    <property type="protein sequence ID" value="CAG9130217.1"/>
    <property type="molecule type" value="Genomic_DNA"/>
</dbReference>
<keyword evidence="2" id="KW-1185">Reference proteome</keyword>
<dbReference type="AlphaFoldDB" id="A0A8S4FNY6"/>
<evidence type="ECO:0000313" key="2">
    <source>
        <dbReference type="Proteomes" id="UP000653454"/>
    </source>
</evidence>
<protein>
    <submittedName>
        <fullName evidence="1">(diamondback moth) hypothetical protein</fullName>
    </submittedName>
</protein>
<gene>
    <name evidence="1" type="ORF">PLXY2_LOCUS9812</name>
</gene>
<name>A0A8S4FNY6_PLUXY</name>
<accession>A0A8S4FNY6</accession>
<reference evidence="1" key="1">
    <citation type="submission" date="2020-11" db="EMBL/GenBank/DDBJ databases">
        <authorList>
            <person name="Whiteford S."/>
        </authorList>
    </citation>
    <scope>NUCLEOTIDE SEQUENCE</scope>
</reference>
<proteinExistence type="predicted"/>
<dbReference type="Proteomes" id="UP000653454">
    <property type="component" value="Unassembled WGS sequence"/>
</dbReference>
<organism evidence="1 2">
    <name type="scientific">Plutella xylostella</name>
    <name type="common">Diamondback moth</name>
    <name type="synonym">Plutella maculipennis</name>
    <dbReference type="NCBI Taxonomy" id="51655"/>
    <lineage>
        <taxon>Eukaryota</taxon>
        <taxon>Metazoa</taxon>
        <taxon>Ecdysozoa</taxon>
        <taxon>Arthropoda</taxon>
        <taxon>Hexapoda</taxon>
        <taxon>Insecta</taxon>
        <taxon>Pterygota</taxon>
        <taxon>Neoptera</taxon>
        <taxon>Endopterygota</taxon>
        <taxon>Lepidoptera</taxon>
        <taxon>Glossata</taxon>
        <taxon>Ditrysia</taxon>
        <taxon>Yponomeutoidea</taxon>
        <taxon>Plutellidae</taxon>
        <taxon>Plutella</taxon>
    </lineage>
</organism>